<dbReference type="Pfam" id="PF25597">
    <property type="entry name" value="SH3_retrovirus"/>
    <property type="match status" value="1"/>
</dbReference>
<evidence type="ECO:0000256" key="3">
    <source>
        <dbReference type="ARBA" id="ARBA00023002"/>
    </source>
</evidence>
<comment type="similarity">
    <text evidence="2">Belongs to the bacterial PQQ dehydrogenase family.</text>
</comment>
<evidence type="ECO:0000256" key="1">
    <source>
        <dbReference type="ARBA" id="ARBA00001931"/>
    </source>
</evidence>
<evidence type="ECO:0000256" key="2">
    <source>
        <dbReference type="ARBA" id="ARBA00008156"/>
    </source>
</evidence>
<dbReference type="PANTHER" id="PTHR32303:SF18">
    <property type="entry name" value="POLYVINYLALCOHOL DEHYDROGENASE-LIKE"/>
    <property type="match status" value="1"/>
</dbReference>
<evidence type="ECO:0000259" key="6">
    <source>
        <dbReference type="Pfam" id="PF13360"/>
    </source>
</evidence>
<dbReference type="GO" id="GO:0003676">
    <property type="term" value="F:nucleic acid binding"/>
    <property type="evidence" value="ECO:0007669"/>
    <property type="project" value="InterPro"/>
</dbReference>
<organism evidence="8 9">
    <name type="scientific">Phtheirospermum japonicum</name>
    <dbReference type="NCBI Taxonomy" id="374723"/>
    <lineage>
        <taxon>Eukaryota</taxon>
        <taxon>Viridiplantae</taxon>
        <taxon>Streptophyta</taxon>
        <taxon>Embryophyta</taxon>
        <taxon>Tracheophyta</taxon>
        <taxon>Spermatophyta</taxon>
        <taxon>Magnoliopsida</taxon>
        <taxon>eudicotyledons</taxon>
        <taxon>Gunneridae</taxon>
        <taxon>Pentapetalae</taxon>
        <taxon>asterids</taxon>
        <taxon>lamiids</taxon>
        <taxon>Lamiales</taxon>
        <taxon>Orobanchaceae</taxon>
        <taxon>Orobanchaceae incertae sedis</taxon>
        <taxon>Phtheirospermum</taxon>
    </lineage>
</organism>
<evidence type="ECO:0000313" key="9">
    <source>
        <dbReference type="Proteomes" id="UP000653305"/>
    </source>
</evidence>
<proteinExistence type="inferred from homology"/>
<dbReference type="InterPro" id="IPR013103">
    <property type="entry name" value="RVT_2"/>
</dbReference>
<evidence type="ECO:0000259" key="7">
    <source>
        <dbReference type="Pfam" id="PF25597"/>
    </source>
</evidence>
<dbReference type="Pfam" id="PF13360">
    <property type="entry name" value="PQQ_2"/>
    <property type="match status" value="1"/>
</dbReference>
<comment type="caution">
    <text evidence="8">The sequence shown here is derived from an EMBL/GenBank/DDBJ whole genome shotgun (WGS) entry which is preliminary data.</text>
</comment>
<protein>
    <submittedName>
        <fullName evidence="8">Polyvinylalcohol dehydrogenase</fullName>
    </submittedName>
</protein>
<dbReference type="Gene3D" id="3.30.420.10">
    <property type="entry name" value="Ribonuclease H-like superfamily/Ribonuclease H"/>
    <property type="match status" value="1"/>
</dbReference>
<name>A0A830BNQ8_9LAMI</name>
<dbReference type="AlphaFoldDB" id="A0A830BNQ8"/>
<reference evidence="8" key="1">
    <citation type="submission" date="2020-07" db="EMBL/GenBank/DDBJ databases">
        <title>Ethylene signaling mediates host invasion by parasitic plants.</title>
        <authorList>
            <person name="Yoshida S."/>
        </authorList>
    </citation>
    <scope>NUCLEOTIDE SEQUENCE</scope>
    <source>
        <strain evidence="8">Okayama</strain>
    </source>
</reference>
<dbReference type="SMART" id="SM00564">
    <property type="entry name" value="PQQ"/>
    <property type="match status" value="4"/>
</dbReference>
<feature type="domain" description="Reverse transcriptase Ty1/copia-type" evidence="5">
    <location>
        <begin position="276"/>
        <end position="341"/>
    </location>
</feature>
<feature type="compositionally biased region" description="Basic and acidic residues" evidence="4">
    <location>
        <begin position="20"/>
        <end position="41"/>
    </location>
</feature>
<evidence type="ECO:0000256" key="4">
    <source>
        <dbReference type="SAM" id="MobiDB-lite"/>
    </source>
</evidence>
<keyword evidence="9" id="KW-1185">Reference proteome</keyword>
<dbReference type="InterPro" id="IPR018391">
    <property type="entry name" value="PQQ_b-propeller_rpt"/>
</dbReference>
<dbReference type="EMBL" id="BMAC01000121">
    <property type="protein sequence ID" value="GFP86164.1"/>
    <property type="molecule type" value="Genomic_DNA"/>
</dbReference>
<feature type="region of interest" description="Disordered" evidence="4">
    <location>
        <begin position="20"/>
        <end position="58"/>
    </location>
</feature>
<dbReference type="PANTHER" id="PTHR32303">
    <property type="entry name" value="QUINOPROTEIN ALCOHOL DEHYDROGENASE (CYTOCHROME C)"/>
    <property type="match status" value="1"/>
</dbReference>
<keyword evidence="3" id="KW-0560">Oxidoreductase</keyword>
<dbReference type="GO" id="GO:0016491">
    <property type="term" value="F:oxidoreductase activity"/>
    <property type="evidence" value="ECO:0007669"/>
    <property type="project" value="UniProtKB-KW"/>
</dbReference>
<feature type="domain" description="Retroviral polymerase SH3-like" evidence="7">
    <location>
        <begin position="167"/>
        <end position="235"/>
    </location>
</feature>
<dbReference type="InterPro" id="IPR012337">
    <property type="entry name" value="RNaseH-like_sf"/>
</dbReference>
<feature type="region of interest" description="Disordered" evidence="4">
    <location>
        <begin position="365"/>
        <end position="389"/>
    </location>
</feature>
<gene>
    <name evidence="8" type="ORF">PHJA_000760200</name>
</gene>
<evidence type="ECO:0000259" key="5">
    <source>
        <dbReference type="Pfam" id="PF07727"/>
    </source>
</evidence>
<dbReference type="InterPro" id="IPR036397">
    <property type="entry name" value="RNaseH_sf"/>
</dbReference>
<dbReference type="SUPFAM" id="SSF53098">
    <property type="entry name" value="Ribonuclease H-like"/>
    <property type="match status" value="1"/>
</dbReference>
<sequence length="859" mass="94473">MSLEDVIRKVRIESEVRVQYKNPKSSDEPRVNLLERGENSKKRPRPGNSKPKAPSSKNKCEICVEAKMTKLPFKSVERSTSPLKLIHTDLRTHLNRKGVAERKNRTLKEMVNALLISSGLPQNLWGEAVLTANYILNKIPLKGRDETPYELWKGRKPSYKYLKVWGCLAKVEVPLPKQVTIGPKTIDCIFIGYALNSSTYRFIIHRSDVPDMNVGTTIESMNAIFFENIYPCKDKATSSSNTAPTPRRSTRAKVAKDFGPDYVEAVQSEIDSIMQNHTWILTDLPEGCKPLGSKWILKRKFRADGSIDKCKARLVVKGFLQKEDYDFFDTYSPVTRITSIRNANLKNHLCKREVRAASTEAYESKEVVHGQKRTQTRADPSPSPVPIPDPNLGPRSWALGLGLGTWDLGLRSWVLGNWSELAGPIVMQRICTLNSSRFMLDKTDCLNAIKDVLIGSCNPNLNPYKRSRFFQFVGAMILTVLQYQGRSRFIFGNDLPKPKGTAGANSGFYVGVSSLEVTLPAGQCCTFRGSLVKLDVRTGRILWQTYTLPDNGGQLGGYSGAAIWGSSPSIDPIRGHIYAGTGNLYLAPDDVLQCQARQNNQTMPPSQPDQCIGPDVHFDSMISFDLDTGEIVWAKQLGGYDVFYFTCLVPNNPDCPPGPNLDADFGEAPMVITIFSNGRLLDVVVAVQKSGFAWALDRNNGDIVWFTKAGPGSLEGGGIWGAATDGIRVYTNIVNGDNLPFTLKPSNRTTTAGGWVAMDANTGKILWTTADPRNDSAHGPVTVVNGVLFAGSVAPTGPVYAMNARTGDIIWSFDTGATIYGGASASDGCIYIGHGYSVGLARFNPTWNSGKYIFAFCIP</sequence>
<dbReference type="SUPFAM" id="SSF50998">
    <property type="entry name" value="Quinoprotein alcohol dehydrogenase-like"/>
    <property type="match status" value="1"/>
</dbReference>
<dbReference type="InterPro" id="IPR011047">
    <property type="entry name" value="Quinoprotein_ADH-like_sf"/>
</dbReference>
<dbReference type="Pfam" id="PF07727">
    <property type="entry name" value="RVT_2"/>
    <property type="match status" value="1"/>
</dbReference>
<dbReference type="Gene3D" id="2.140.10.10">
    <property type="entry name" value="Quinoprotein alcohol dehydrogenase-like superfamily"/>
    <property type="match status" value="1"/>
</dbReference>
<evidence type="ECO:0000313" key="8">
    <source>
        <dbReference type="EMBL" id="GFP86164.1"/>
    </source>
</evidence>
<feature type="compositionally biased region" description="Low complexity" evidence="4">
    <location>
        <begin position="48"/>
        <end position="57"/>
    </location>
</feature>
<dbReference type="Proteomes" id="UP000653305">
    <property type="component" value="Unassembled WGS sequence"/>
</dbReference>
<dbReference type="InterPro" id="IPR057670">
    <property type="entry name" value="SH3_retrovirus"/>
</dbReference>
<dbReference type="OrthoDB" id="416253at2759"/>
<dbReference type="InterPro" id="IPR002372">
    <property type="entry name" value="PQQ_rpt_dom"/>
</dbReference>
<feature type="domain" description="Pyrrolo-quinoline quinone repeat" evidence="6">
    <location>
        <begin position="754"/>
        <end position="821"/>
    </location>
</feature>
<comment type="cofactor">
    <cofactor evidence="1">
        <name>pyrroloquinoline quinone</name>
        <dbReference type="ChEBI" id="CHEBI:58442"/>
    </cofactor>
</comment>
<accession>A0A830BNQ8</accession>